<comment type="subcellular location">
    <subcellularLocation>
        <location evidence="1">Cell surface</location>
    </subcellularLocation>
</comment>
<dbReference type="NCBIfam" id="TIGR02532">
    <property type="entry name" value="IV_pilin_GFxxxE"/>
    <property type="match status" value="1"/>
</dbReference>
<proteinExistence type="predicted"/>
<dbReference type="GO" id="GO:0009986">
    <property type="term" value="C:cell surface"/>
    <property type="evidence" value="ECO:0007669"/>
    <property type="project" value="UniProtKB-SubCell"/>
</dbReference>
<dbReference type="InterPro" id="IPR012902">
    <property type="entry name" value="N_methyl_site"/>
</dbReference>
<evidence type="ECO:0000256" key="2">
    <source>
        <dbReference type="ARBA" id="ARBA00023287"/>
    </source>
</evidence>
<evidence type="ECO:0000313" key="4">
    <source>
        <dbReference type="Proteomes" id="UP000425411"/>
    </source>
</evidence>
<dbReference type="InterPro" id="IPR045584">
    <property type="entry name" value="Pilin-like"/>
</dbReference>
<accession>A0A2X4N7K0</accession>
<dbReference type="GeneID" id="93207669"/>
<dbReference type="OrthoDB" id="2991408at2"/>
<dbReference type="SUPFAM" id="SSF54523">
    <property type="entry name" value="Pili subunits"/>
    <property type="match status" value="1"/>
</dbReference>
<evidence type="ECO:0000313" key="3">
    <source>
        <dbReference type="EMBL" id="QGS09330.1"/>
    </source>
</evidence>
<gene>
    <name evidence="3" type="ORF">FOC49_05315</name>
</gene>
<keyword evidence="2" id="KW-0178">Competence</keyword>
<dbReference type="Proteomes" id="UP000425411">
    <property type="component" value="Chromosome"/>
</dbReference>
<dbReference type="PROSITE" id="PS00409">
    <property type="entry name" value="PROKAR_NTER_METHYL"/>
    <property type="match status" value="1"/>
</dbReference>
<organism evidence="3 4">
    <name type="scientific">Gemella morbillorum</name>
    <dbReference type="NCBI Taxonomy" id="29391"/>
    <lineage>
        <taxon>Bacteria</taxon>
        <taxon>Bacillati</taxon>
        <taxon>Bacillota</taxon>
        <taxon>Bacilli</taxon>
        <taxon>Bacillales</taxon>
        <taxon>Gemellaceae</taxon>
        <taxon>Gemella</taxon>
    </lineage>
</organism>
<evidence type="ECO:0000256" key="1">
    <source>
        <dbReference type="ARBA" id="ARBA00004241"/>
    </source>
</evidence>
<dbReference type="Pfam" id="PF07963">
    <property type="entry name" value="N_methyl"/>
    <property type="match status" value="1"/>
</dbReference>
<dbReference type="RefSeq" id="WP_004631789.1">
    <property type="nucleotide sequence ID" value="NZ_CAJPMP010000071.1"/>
</dbReference>
<name>A0A2X4N7K0_9BACL</name>
<dbReference type="InterPro" id="IPR016785">
    <property type="entry name" value="ComGD"/>
</dbReference>
<reference evidence="3 4" key="1">
    <citation type="submission" date="2019-11" db="EMBL/GenBank/DDBJ databases">
        <title>FDA dAtabase for Regulatory Grade micrObial Sequences (FDA-ARGOS): Supporting development and validation of Infectious Disease Dx tests.</title>
        <authorList>
            <person name="Turner S."/>
            <person name="Byrd R."/>
            <person name="Tallon L."/>
            <person name="Sadzewicz L."/>
            <person name="Vavikolanu K."/>
            <person name="Mehta A."/>
            <person name="Aluvathingal J."/>
            <person name="Nadendla S."/>
            <person name="Myers T."/>
            <person name="Yan Y."/>
            <person name="Sichtig H."/>
        </authorList>
    </citation>
    <scope>NUCLEOTIDE SEQUENCE [LARGE SCALE GENOMIC DNA]</scope>
    <source>
        <strain evidence="3 4">FDAARGOS_741</strain>
    </source>
</reference>
<protein>
    <submittedName>
        <fullName evidence="3">Prepilin-type N-terminal cleavage/methylation domain-containing protein</fullName>
    </submittedName>
</protein>
<dbReference type="GO" id="GO:0030420">
    <property type="term" value="P:establishment of competence for transformation"/>
    <property type="evidence" value="ECO:0007669"/>
    <property type="project" value="UniProtKB-KW"/>
</dbReference>
<keyword evidence="4" id="KW-1185">Reference proteome</keyword>
<dbReference type="AlphaFoldDB" id="A0A2X4N7K0"/>
<sequence length="147" mass="17232">MEKRHYKNSAGYSLVEMLAVLLIVSIIIIILSKTSVANYNKYKERLALNELVSDLYQLQTRSLNEENIYIDLFSSDGEYVMHYSNQNYWKKISNDGKVLLNRPNVRFKYREGNLISRANTVDVKFPESLYRLIIHLDTGYITIDEIE</sequence>
<dbReference type="PIRSF" id="PIRSF021292">
    <property type="entry name" value="Competence_ComGD"/>
    <property type="match status" value="1"/>
</dbReference>
<dbReference type="EMBL" id="CP046314">
    <property type="protein sequence ID" value="QGS09330.1"/>
    <property type="molecule type" value="Genomic_DNA"/>
</dbReference>